<dbReference type="GO" id="GO:0042791">
    <property type="term" value="P:5S class rRNA transcription by RNA polymerase III"/>
    <property type="evidence" value="ECO:0007669"/>
    <property type="project" value="TreeGrafter"/>
</dbReference>
<evidence type="ECO:0000313" key="1">
    <source>
        <dbReference type="EMBL" id="KAF9478012.1"/>
    </source>
</evidence>
<dbReference type="InterPro" id="IPR044210">
    <property type="entry name" value="Tfc3-like"/>
</dbReference>
<dbReference type="GO" id="GO:0003677">
    <property type="term" value="F:DNA binding"/>
    <property type="evidence" value="ECO:0007669"/>
    <property type="project" value="InterPro"/>
</dbReference>
<dbReference type="PANTHER" id="PTHR15180:SF1">
    <property type="entry name" value="GENERAL TRANSCRIPTION FACTOR 3C POLYPEPTIDE 1"/>
    <property type="match status" value="1"/>
</dbReference>
<gene>
    <name evidence="1" type="ORF">BDN70DRAFT_71126</name>
</gene>
<dbReference type="GO" id="GO:0006384">
    <property type="term" value="P:transcription initiation at RNA polymerase III promoter"/>
    <property type="evidence" value="ECO:0007669"/>
    <property type="project" value="InterPro"/>
</dbReference>
<dbReference type="PANTHER" id="PTHR15180">
    <property type="entry name" value="GENERAL TRANSCRIPTION FACTOR 3C POLYPEPTIDE 1"/>
    <property type="match status" value="1"/>
</dbReference>
<reference evidence="1" key="1">
    <citation type="submission" date="2020-11" db="EMBL/GenBank/DDBJ databases">
        <authorList>
            <consortium name="DOE Joint Genome Institute"/>
            <person name="Ahrendt S."/>
            <person name="Riley R."/>
            <person name="Andreopoulos W."/>
            <person name="Labutti K."/>
            <person name="Pangilinan J."/>
            <person name="Ruiz-Duenas F.J."/>
            <person name="Barrasa J.M."/>
            <person name="Sanchez-Garcia M."/>
            <person name="Camarero S."/>
            <person name="Miyauchi S."/>
            <person name="Serrano A."/>
            <person name="Linde D."/>
            <person name="Babiker R."/>
            <person name="Drula E."/>
            <person name="Ayuso-Fernandez I."/>
            <person name="Pacheco R."/>
            <person name="Padilla G."/>
            <person name="Ferreira P."/>
            <person name="Barriuso J."/>
            <person name="Kellner H."/>
            <person name="Castanera R."/>
            <person name="Alfaro M."/>
            <person name="Ramirez L."/>
            <person name="Pisabarro A.G."/>
            <person name="Kuo A."/>
            <person name="Tritt A."/>
            <person name="Lipzen A."/>
            <person name="He G."/>
            <person name="Yan M."/>
            <person name="Ng V."/>
            <person name="Cullen D."/>
            <person name="Martin F."/>
            <person name="Rosso M.-N."/>
            <person name="Henrissat B."/>
            <person name="Hibbett D."/>
            <person name="Martinez A.T."/>
            <person name="Grigoriev I.V."/>
        </authorList>
    </citation>
    <scope>NUCLEOTIDE SEQUENCE</scope>
    <source>
        <strain evidence="1">CIRM-BRFM 674</strain>
    </source>
</reference>
<organism evidence="1 2">
    <name type="scientific">Pholiota conissans</name>
    <dbReference type="NCBI Taxonomy" id="109636"/>
    <lineage>
        <taxon>Eukaryota</taxon>
        <taxon>Fungi</taxon>
        <taxon>Dikarya</taxon>
        <taxon>Basidiomycota</taxon>
        <taxon>Agaricomycotina</taxon>
        <taxon>Agaricomycetes</taxon>
        <taxon>Agaricomycetidae</taxon>
        <taxon>Agaricales</taxon>
        <taxon>Agaricineae</taxon>
        <taxon>Strophariaceae</taxon>
        <taxon>Pholiota</taxon>
    </lineage>
</organism>
<keyword evidence="2" id="KW-1185">Reference proteome</keyword>
<evidence type="ECO:0000313" key="2">
    <source>
        <dbReference type="Proteomes" id="UP000807469"/>
    </source>
</evidence>
<dbReference type="GO" id="GO:0000127">
    <property type="term" value="C:transcription factor TFIIIC complex"/>
    <property type="evidence" value="ECO:0007669"/>
    <property type="project" value="InterPro"/>
</dbReference>
<dbReference type="AlphaFoldDB" id="A0A9P6CT33"/>
<sequence>MLAMEVGHRVNMEGGTACCRKTSPHGLIDCIACLNDAWSILLEALDPENRSHAEWILKAAQQAGPTGIGKSDILAFWRKALASSHQPEVAVIIDQMVEASIPQIYWTGYDSLVLISAHVVPKWSVTISKDPLLYVFPRRWLDIRGIKVPDFWQAALRAVMGLVVFRPGISQTEIRWRLRSVYDRQEINEVLRYLYREGHLEQRLGHHPVLHAALPPFDDEEELKVHWFIGEKHWYQV</sequence>
<name>A0A9P6CT33_9AGAR</name>
<accession>A0A9P6CT33</accession>
<dbReference type="Proteomes" id="UP000807469">
    <property type="component" value="Unassembled WGS sequence"/>
</dbReference>
<dbReference type="EMBL" id="MU155244">
    <property type="protein sequence ID" value="KAF9478012.1"/>
    <property type="molecule type" value="Genomic_DNA"/>
</dbReference>
<proteinExistence type="predicted"/>
<comment type="caution">
    <text evidence="1">The sequence shown here is derived from an EMBL/GenBank/DDBJ whole genome shotgun (WGS) entry which is preliminary data.</text>
</comment>
<protein>
    <submittedName>
        <fullName evidence="1">Uncharacterized protein</fullName>
    </submittedName>
</protein>
<dbReference type="OrthoDB" id="68020at2759"/>